<name>A0A5C4N8M5_9RHOB</name>
<sequence length="389" mass="43068">MMWRTDMKWAGVMVLLTALVIGALVLSYREQAEGDLRVQARDASEQRISSLKTLLSIMQDIESGQRGFVITGLDEYLEPYDAALLRLAGAIGSLRQGYAGQPHLRLEMAAIYRLADQKKERAASVIAVRRTQGFEAAREMMLDRVGKRIMDALRSEIAFMTSIEHTHVLKSEQDYAATLIQSRRAFLFLSAVTFVSMGILLWLAAREMRASQQANARLSYLADHDPLTGLANRRFLHGTLEQALSAGPLPGQRHGLFILDLDGFKAVNDQLGHEAGDRLLVEVADRLKAVTRASDVLARLGGDEFALFMPDLSFQSEDQEITARLRCAIALIDPPHHAARISASIGLAVFPDEVRSSSELLRLADERMYQDKRGAKNPLGQTGPQRAVS</sequence>
<dbReference type="InterPro" id="IPR000160">
    <property type="entry name" value="GGDEF_dom"/>
</dbReference>
<dbReference type="AlphaFoldDB" id="A0A5C4N8M5"/>
<dbReference type="Pfam" id="PF00990">
    <property type="entry name" value="GGDEF"/>
    <property type="match status" value="1"/>
</dbReference>
<dbReference type="SMART" id="SM00267">
    <property type="entry name" value="GGDEF"/>
    <property type="match status" value="1"/>
</dbReference>
<dbReference type="InterPro" id="IPR052163">
    <property type="entry name" value="DGC-Regulatory_Protein"/>
</dbReference>
<dbReference type="Gene3D" id="3.30.70.270">
    <property type="match status" value="1"/>
</dbReference>
<evidence type="ECO:0000256" key="1">
    <source>
        <dbReference type="SAM" id="Phobius"/>
    </source>
</evidence>
<feature type="domain" description="GGDEF" evidence="2">
    <location>
        <begin position="252"/>
        <end position="384"/>
    </location>
</feature>
<reference evidence="3 4" key="1">
    <citation type="submission" date="2019-06" db="EMBL/GenBank/DDBJ databases">
        <title>YIM 131921 draft genome.</title>
        <authorList>
            <person name="Jiang L."/>
        </authorList>
    </citation>
    <scope>NUCLEOTIDE SEQUENCE [LARGE SCALE GENOMIC DNA]</scope>
    <source>
        <strain evidence="3 4">YIM 131921</strain>
    </source>
</reference>
<keyword evidence="1" id="KW-1133">Transmembrane helix</keyword>
<proteinExistence type="predicted"/>
<feature type="transmembrane region" description="Helical" evidence="1">
    <location>
        <begin position="185"/>
        <end position="205"/>
    </location>
</feature>
<keyword evidence="4" id="KW-1185">Reference proteome</keyword>
<dbReference type="InterPro" id="IPR007891">
    <property type="entry name" value="CHASE3"/>
</dbReference>
<dbReference type="PANTHER" id="PTHR46663:SF3">
    <property type="entry name" value="SLL0267 PROTEIN"/>
    <property type="match status" value="1"/>
</dbReference>
<comment type="caution">
    <text evidence="3">The sequence shown here is derived from an EMBL/GenBank/DDBJ whole genome shotgun (WGS) entry which is preliminary data.</text>
</comment>
<dbReference type="Proteomes" id="UP000305887">
    <property type="component" value="Unassembled WGS sequence"/>
</dbReference>
<gene>
    <name evidence="3" type="ORF">FHG66_01610</name>
</gene>
<evidence type="ECO:0000259" key="2">
    <source>
        <dbReference type="PROSITE" id="PS50887"/>
    </source>
</evidence>
<dbReference type="InterPro" id="IPR029787">
    <property type="entry name" value="Nucleotide_cyclase"/>
</dbReference>
<dbReference type="SUPFAM" id="SSF55073">
    <property type="entry name" value="Nucleotide cyclase"/>
    <property type="match status" value="1"/>
</dbReference>
<dbReference type="Pfam" id="PF05227">
    <property type="entry name" value="CHASE3"/>
    <property type="match status" value="1"/>
</dbReference>
<accession>A0A5C4N8M5</accession>
<evidence type="ECO:0000313" key="4">
    <source>
        <dbReference type="Proteomes" id="UP000305887"/>
    </source>
</evidence>
<dbReference type="PROSITE" id="PS50887">
    <property type="entry name" value="GGDEF"/>
    <property type="match status" value="1"/>
</dbReference>
<dbReference type="EMBL" id="VDFU01000001">
    <property type="protein sequence ID" value="TNC53010.1"/>
    <property type="molecule type" value="Genomic_DNA"/>
</dbReference>
<organism evidence="3 4">
    <name type="scientific">Rubellimicrobium rubrum</name>
    <dbReference type="NCBI Taxonomy" id="2585369"/>
    <lineage>
        <taxon>Bacteria</taxon>
        <taxon>Pseudomonadati</taxon>
        <taxon>Pseudomonadota</taxon>
        <taxon>Alphaproteobacteria</taxon>
        <taxon>Rhodobacterales</taxon>
        <taxon>Roseobacteraceae</taxon>
        <taxon>Rubellimicrobium</taxon>
    </lineage>
</organism>
<keyword evidence="1" id="KW-0812">Transmembrane</keyword>
<protein>
    <submittedName>
        <fullName evidence="3">Diguanylate cyclase</fullName>
    </submittedName>
</protein>
<dbReference type="OrthoDB" id="9812260at2"/>
<dbReference type="InterPro" id="IPR043128">
    <property type="entry name" value="Rev_trsase/Diguanyl_cyclase"/>
</dbReference>
<dbReference type="CDD" id="cd01949">
    <property type="entry name" value="GGDEF"/>
    <property type="match status" value="1"/>
</dbReference>
<dbReference type="CDD" id="cd19410">
    <property type="entry name" value="HK9-like_sensor"/>
    <property type="match status" value="1"/>
</dbReference>
<evidence type="ECO:0000313" key="3">
    <source>
        <dbReference type="EMBL" id="TNC53010.1"/>
    </source>
</evidence>
<dbReference type="NCBIfam" id="TIGR00254">
    <property type="entry name" value="GGDEF"/>
    <property type="match status" value="1"/>
</dbReference>
<dbReference type="RefSeq" id="WP_139074934.1">
    <property type="nucleotide sequence ID" value="NZ_VDFU01000001.1"/>
</dbReference>
<keyword evidence="1" id="KW-0472">Membrane</keyword>
<dbReference type="PANTHER" id="PTHR46663">
    <property type="entry name" value="DIGUANYLATE CYCLASE DGCT-RELATED"/>
    <property type="match status" value="1"/>
</dbReference>